<dbReference type="InterPro" id="IPR008979">
    <property type="entry name" value="Galactose-bd-like_sf"/>
</dbReference>
<feature type="region of interest" description="Disordered" evidence="2">
    <location>
        <begin position="1072"/>
        <end position="1116"/>
    </location>
</feature>
<evidence type="ECO:0000259" key="4">
    <source>
        <dbReference type="SMART" id="SM00939"/>
    </source>
</evidence>
<dbReference type="PANTHER" id="PTHR22605">
    <property type="entry name" value="RZ-TYPE DOMAIN-CONTAINING PROTEIN"/>
    <property type="match status" value="1"/>
</dbReference>
<dbReference type="Pfam" id="PF08530">
    <property type="entry name" value="PepX_C"/>
    <property type="match status" value="1"/>
</dbReference>
<evidence type="ECO:0000259" key="3">
    <source>
        <dbReference type="SMART" id="SM00382"/>
    </source>
</evidence>
<dbReference type="SMART" id="SM00382">
    <property type="entry name" value="AAA"/>
    <property type="match status" value="2"/>
</dbReference>
<dbReference type="InterPro" id="IPR032675">
    <property type="entry name" value="LRR_dom_sf"/>
</dbReference>
<dbReference type="InterPro" id="IPR013736">
    <property type="entry name" value="Xaa-Pro_dipept_C"/>
</dbReference>
<dbReference type="PANTHER" id="PTHR22605:SF1">
    <property type="entry name" value="RZ-TYPE DOMAIN-CONTAINING PROTEIN"/>
    <property type="match status" value="1"/>
</dbReference>
<reference evidence="5 6" key="1">
    <citation type="journal article" date="2018" name="PLoS ONE">
        <title>The draft genome of Kipferlia bialata reveals reductive genome evolution in fornicate parasites.</title>
        <authorList>
            <person name="Tanifuji G."/>
            <person name="Takabayashi S."/>
            <person name="Kume K."/>
            <person name="Takagi M."/>
            <person name="Nakayama T."/>
            <person name="Kamikawa R."/>
            <person name="Inagaki Y."/>
            <person name="Hashimoto T."/>
        </authorList>
    </citation>
    <scope>NUCLEOTIDE SEQUENCE [LARGE SCALE GENOMIC DNA]</scope>
    <source>
        <strain evidence="5">NY0173</strain>
    </source>
</reference>
<dbReference type="Pfam" id="PF02129">
    <property type="entry name" value="Peptidase_S15"/>
    <property type="match status" value="1"/>
</dbReference>
<dbReference type="SUPFAM" id="SSF49785">
    <property type="entry name" value="Galactose-binding domain-like"/>
    <property type="match status" value="1"/>
</dbReference>
<dbReference type="Gene3D" id="3.40.50.300">
    <property type="entry name" value="P-loop containing nucleotide triphosphate hydrolases"/>
    <property type="match status" value="2"/>
</dbReference>
<dbReference type="GO" id="GO:0004842">
    <property type="term" value="F:ubiquitin-protein transferase activity"/>
    <property type="evidence" value="ECO:0007669"/>
    <property type="project" value="InterPro"/>
</dbReference>
<protein>
    <submittedName>
        <fullName evidence="5">Uncharacterized protein</fullName>
    </submittedName>
</protein>
<dbReference type="Gene3D" id="3.80.10.10">
    <property type="entry name" value="Ribonuclease Inhibitor"/>
    <property type="match status" value="1"/>
</dbReference>
<dbReference type="InterPro" id="IPR027417">
    <property type="entry name" value="P-loop_NTPase"/>
</dbReference>
<dbReference type="SUPFAM" id="SSF52540">
    <property type="entry name" value="P-loop containing nucleoside triphosphate hydrolases"/>
    <property type="match status" value="2"/>
</dbReference>
<dbReference type="EMBL" id="BDIP01000146">
    <property type="protein sequence ID" value="GIQ80333.1"/>
    <property type="molecule type" value="Genomic_DNA"/>
</dbReference>
<dbReference type="SUPFAM" id="SSF52058">
    <property type="entry name" value="L domain-like"/>
    <property type="match status" value="1"/>
</dbReference>
<feature type="domain" description="Xaa-Pro dipeptidyl-peptidase C-terminal" evidence="4">
    <location>
        <begin position="3438"/>
        <end position="3652"/>
    </location>
</feature>
<keyword evidence="1" id="KW-0378">Hydrolase</keyword>
<dbReference type="SUPFAM" id="SSF89360">
    <property type="entry name" value="HesB-like domain"/>
    <property type="match status" value="1"/>
</dbReference>
<dbReference type="InterPro" id="IPR035903">
    <property type="entry name" value="HesB-like_dom_sf"/>
</dbReference>
<feature type="domain" description="AAA+ ATPase" evidence="3">
    <location>
        <begin position="1614"/>
        <end position="1740"/>
    </location>
</feature>
<dbReference type="Gene3D" id="2.60.300.12">
    <property type="entry name" value="HesB-like domain"/>
    <property type="match status" value="1"/>
</dbReference>
<feature type="compositionally biased region" description="Low complexity" evidence="2">
    <location>
        <begin position="1074"/>
        <end position="1086"/>
    </location>
</feature>
<evidence type="ECO:0000313" key="6">
    <source>
        <dbReference type="Proteomes" id="UP000265618"/>
    </source>
</evidence>
<dbReference type="CDD" id="cd00009">
    <property type="entry name" value="AAA"/>
    <property type="match status" value="1"/>
</dbReference>
<feature type="domain" description="AAA+ ATPase" evidence="3">
    <location>
        <begin position="1971"/>
        <end position="2117"/>
    </location>
</feature>
<dbReference type="GO" id="GO:0016887">
    <property type="term" value="F:ATP hydrolysis activity"/>
    <property type="evidence" value="ECO:0007669"/>
    <property type="project" value="InterPro"/>
</dbReference>
<dbReference type="Gene3D" id="3.40.50.1820">
    <property type="entry name" value="alpha/beta hydrolase"/>
    <property type="match status" value="1"/>
</dbReference>
<gene>
    <name evidence="5" type="ORF">KIPB_001113</name>
</gene>
<name>A0A9K3CQ86_9EUKA</name>
<dbReference type="InterPro" id="IPR031248">
    <property type="entry name" value="RNF213"/>
</dbReference>
<dbReference type="InterPro" id="IPR029058">
    <property type="entry name" value="AB_hydrolase_fold"/>
</dbReference>
<feature type="compositionally biased region" description="Basic residues" evidence="2">
    <location>
        <begin position="2911"/>
        <end position="2926"/>
    </location>
</feature>
<feature type="region of interest" description="Disordered" evidence="2">
    <location>
        <begin position="2903"/>
        <end position="2928"/>
    </location>
</feature>
<proteinExistence type="predicted"/>
<dbReference type="SUPFAM" id="SSF53474">
    <property type="entry name" value="alpha/beta-Hydrolases"/>
    <property type="match status" value="1"/>
</dbReference>
<organism evidence="5 6">
    <name type="scientific">Kipferlia bialata</name>
    <dbReference type="NCBI Taxonomy" id="797122"/>
    <lineage>
        <taxon>Eukaryota</taxon>
        <taxon>Metamonada</taxon>
        <taxon>Carpediemonas-like organisms</taxon>
        <taxon>Kipferlia</taxon>
    </lineage>
</organism>
<dbReference type="InterPro" id="IPR000383">
    <property type="entry name" value="Xaa-Pro-like_dom"/>
</dbReference>
<feature type="region of interest" description="Disordered" evidence="2">
    <location>
        <begin position="1776"/>
        <end position="1798"/>
    </location>
</feature>
<dbReference type="Proteomes" id="UP000265618">
    <property type="component" value="Unassembled WGS sequence"/>
</dbReference>
<dbReference type="GO" id="GO:0008239">
    <property type="term" value="F:dipeptidyl-peptidase activity"/>
    <property type="evidence" value="ECO:0007669"/>
    <property type="project" value="InterPro"/>
</dbReference>
<dbReference type="Gene3D" id="2.60.120.260">
    <property type="entry name" value="Galactose-binding domain-like"/>
    <property type="match status" value="1"/>
</dbReference>
<evidence type="ECO:0000313" key="5">
    <source>
        <dbReference type="EMBL" id="GIQ80333.1"/>
    </source>
</evidence>
<dbReference type="Gene3D" id="1.10.3020.10">
    <property type="entry name" value="alpha-amino acid ester hydrolase ( Helical cap domain)"/>
    <property type="match status" value="1"/>
</dbReference>
<keyword evidence="6" id="KW-1185">Reference proteome</keyword>
<accession>A0A9K3CQ86</accession>
<evidence type="ECO:0000256" key="2">
    <source>
        <dbReference type="SAM" id="MobiDB-lite"/>
    </source>
</evidence>
<feature type="compositionally biased region" description="Acidic residues" evidence="2">
    <location>
        <begin position="1087"/>
        <end position="1109"/>
    </location>
</feature>
<dbReference type="OrthoDB" id="447708at2759"/>
<feature type="compositionally biased region" description="Basic residues" evidence="2">
    <location>
        <begin position="1785"/>
        <end position="1797"/>
    </location>
</feature>
<dbReference type="InterPro" id="IPR003593">
    <property type="entry name" value="AAA+_ATPase"/>
</dbReference>
<evidence type="ECO:0000256" key="1">
    <source>
        <dbReference type="ARBA" id="ARBA00022801"/>
    </source>
</evidence>
<sequence length="3670" mass="402500">MVRMGGCAGLQYSFDIDDKEIPGDMEVKDGDEVLCRIDPVSIPYLDGSTIEFVEEPFRELLQNISLPEADLVTCITTHGGLGSLQQAFRYSQPLHIEGVSPNYACLEAAISQVVPDEGPRSRALEDARRLDTWYKHAGQSTTGEGRADPLVVHAEGCVARLGELKTAHTMLYLWYHNKTGGAGALALALLTSVFHKILQKESGVLVALENRMLKSIVTRVEHVDEDQLRVYSDIAEAALIAEVNSDLLASLALPYPNFPPMPYPLLTALAQALVTKGRATIGTRSGDSSRATRAARELSGPLFAQEPDVQNLLISCQVVVQLSMLRTDHPSVPYLKGVDDYVSKIGGLLNSGTVPLERAEELLVSLPPALMAFIGVDGLRDKVEHAHNLGKAWETLTRTGLGQDTWGLGLTKSDTVGSWYENACLQSGQALLAIENCLEGSLSLRLRVQAGSRTDERSNAWTQPVISAHHELLHMQALAEQADSAEGKGALVHALSQFMKVELEENTSSLVRKVLSEARALGCGHALNSGDVERHFKSQMTEGMTKLGLIGTDVTMGRDYSLPINVLPIFTALASMAEQASVFDLKERQEKEEAYLALKEAQEALEEDDMMALEDAEEDEGAQERAALLEEMERERAEGPLPMPSPTSSLIAFFTDLYGGEDADEKLNRLASDNESLKEVYDHFRSNEPLYSGLAEELGSTPPTMEHFLDSISGRNSDTRVKVTQALLTTATSFDLMHYQLSTGSDESQDAILQITHFFNSGAPIKVTLDGISINNITPLELEDLCAKASLVAGDEAYKIVQKFADFRGRVERLVPRLLAIRDTAAFCDRTMEPYRSDVEVRVGNEGDLSANLEEVEDFMAKHRRVQDELFDICPALSLMPPHMLASLLRDVSTNMIAEVPLERVRTRLMFAGIDSAVLNSTDAATSAVPLERVRERVTALRTDYIQPLEVNKLNLACIKVDEESIRSTLSDIVSAYAMPPACILVCSESVTEADVLEFVGRWKRSAALINTAFVLVQPELLQEGVRKVLVDVLANGLVKPYDAPFILLAPRRADTSEMDSFLNKEFRAKGHGAPVEAEAPPADAPMDLEGEAEGGEADVEGAAEESPETSDLGVMEVDDTSSHVDLLSRIDIGISPHAASGKTLAINKLYTDTREDGDILEDIMVDATTSYSELVHILAQGVAAMRGHVRMDSTRVFRINIASQGASVLFSSVVLQLCVCGMVANTSDDVFESRGARFLVEYAVNIEPCGIMLPGNTEELRVIPLPDRLPMTDMARSLMSYVECMSQAAADPIARASMYRGASQLGVYDRKVQNSMDITGQLNLFLDNHCGILNFEPLTLAETAMFIRFITPLLPFRPDMDKTPDQCKIRALTQASWENICKYLDKGLERYNVPFAYIHLLAMFNMVYSLVKQDDLRKSLIATRGFPLVVFPRVLGVTTQSNGRASQPPAGVTRIVIPGKNRGAEVEHFVNMLDRKWKYMRPEVQYNLNINGYTGLWGKNPVFKDCIRQLLRACGLRREAVFERLKEEGADISSFTLEDIEASLAPGDPFVGRAKAVWEKHASHQGRRVQALRQLAEEFYTELLSPSDQLLSRFAWTDDNFFLLVATYCRLAAGVPVIFRGDTGIGKTLNMRMLAHLSGWQLATLTLHAGFTKEKLVEEIFEKPNSAGKLALSNIPVILFLDEANVSPHLYALKGLITDRVFCGHKLPDQVRIVAATNPYKRKTKEEMDRLKLVGLAPPGGVSLDGDSDLVYRVFKLPQSLEGYVWDLSTQLTQNEDETPEQFRKRKNSHRNRRKRAENTYITAILDKNLGLPPQSPEDAEEPYPGYKEIRSRYVKSLCDIQNTVRESLMNEGAASLRDIQRNAVLFRHFYNLHHRRVEDGGQCKSNPLPLPLIAALAIHVSHGLHFGMRSSFLDALIGTKGLNVARQDYISAIEMATDYWVDQIKVPVDICANQALAENIFAICTCATLKIPIVIVGPPGCSKNLALSLIEESRVLKLVPFRFQCSKFTTPDAIAHIFKRAGDQVESASKAGTIPIVVLDEIGVADLSVHRPLKVLHDRLENPQMAFVAFSNWSLDYAKLNRTLLLTRHNPSEDDYRRTAAVLLGELAMGVTLPGSDLRLNSIAFNAYNVAHSGYKNEADGDGDGALSQTMSQDIEMDGGASQRHKERRERKTRLREDAHGFFGLRDFYAVCLYIRKELKRVGEERGVTHGKDFPLDVVTDVIVSAFRRNFSGKKDKADRLVCEALIQHAFHTIGPAAGRIPAPRPLSHLVHDAVVDYESRNVLIRESVEGMWQPLLREALSPQERAKVEYFVYSDLNGDQATGASIQELIRLRSAMKSGRIAVLCGADHLHESLLDVLNRRFYTDANGQQSARLAFGAQSRDTPVHKQFRVIAVSSTEDVVMAPVISRFEKYRADPSCLSSSHSRDWETYGHLIPFYHPNVTPASLGAIGIEPVDLLPPSLALKMLTDSSKTLSNLSKEERDRVVRRVTRHRSAVSVLRERTGAPTDPCLTVLLTGDAFNQVALRRELAKHPSTQGTRVVDLTHVHASLSLLEEPSVPIVVYAEPAAVSSARIRHAMVLLARRGNAVLAIQAPRAGREDRLGSTRQFHLAVPPVDLPIQVMYSDSLTDEPFQFLGEALMHDNVPERLHELVPGRDHVEGEAESDGVQCMWDADSEMPPPVRSVLISALSSSGAKSVVQDDMYRTILTTFVDRPELRHAVWQRAVSEASMAGMLHRDTTDACVGLAARVHQTERDADKGSQTQRSLSSSVLRVACEILEPFLRKTIIACLEHQGWPSIATPSDPFYHVACSLVNCDMRDLVKLRHKAKAGAMLPGGRASPASTRVELESMPSESPFPFWRGIIGPLLSVTREDRDSMVLSERIESVSQRVHNISGSLGFLVSPMPSQQKAKKAKKSKKSKKSKKTKDAVETLDISTSFLHALIEEASLRTLGAGEAVSVTDLYNALIGAVCMLVDVPRCEVTPLAVVVVWTMAQRKVTALLSAPCRLGCLDSLSTLEYLYLDANHIDGQIPSCVGDMASLREFHSTCNNLTGSVPLGFDDLPHLEEVRVQCNLALECTPLTSDIIYLCGEDAEVCQECPPTPVGCPPTIEIDGCGTYALVNEDPRSSYVETEDGTLLHYYRRDLSTDPRPVLLVITPYDAMTAVSSDTVLSLFPGVEESTHIVGMDIRGKGLSTGSFDAWAQAPTDVAAVIEDIMSQSWSDLGVITAGCSGDGIGQYLSLAVDPVITAMDDVIGQATCVATGDLVGWVTQGGSFRQYATYTWLTSIGEPQFLQTLLEALMSGDPSAVPGGGIKMTEEGCSAVTWPSVHVTGAYDMFQRYSLDAYECYKDNVSAPLSAATYLVMDYGGHCTVDEEGVQERGGASTGMYLGNVIAGCITEVAVARSLTTWDPLALTMLDMCVQGVGGAYLSSLNPGAVPPTIRQAQVWVHSLGMGVGRAWYTCDWPVQAEHTPVPLYPFSGSPSLSFEHNPLAPRVTVGGHTFAYETCGAWTQPPTNTDPDTGMGDQVDVYIDTDSVSDLATLMGRVGAQIRVRVSTATDLDLHVALSEVDAQGGRVLLTRGVTRLSLASGTPSPVIPGEWLVVPVDLWNVSWSLQPHATLHLSIAASNSPMYPVYGAPTVVEVDTTASVLVLPFTDMDDSCDLIVHYGE</sequence>
<dbReference type="SMART" id="SM00939">
    <property type="entry name" value="PepX_C"/>
    <property type="match status" value="1"/>
</dbReference>
<comment type="caution">
    <text evidence="5">The sequence shown here is derived from an EMBL/GenBank/DDBJ whole genome shotgun (WGS) entry which is preliminary data.</text>
</comment>